<evidence type="ECO:0000313" key="7">
    <source>
        <dbReference type="EMBL" id="RVU62853.1"/>
    </source>
</evidence>
<gene>
    <name evidence="8" type="ORF">BM74_17985</name>
    <name evidence="7" type="ORF">BM74_18255</name>
    <name evidence="6" type="ORF">BM74_18305</name>
    <name evidence="5" type="ORF">BM74_18325</name>
</gene>
<comment type="caution">
    <text evidence="5">The sequence shown here is derived from an EMBL/GenBank/DDBJ whole genome shotgun (WGS) entry which is preliminary data.</text>
</comment>
<organism evidence="5 9">
    <name type="scientific">Bacillus thuringiensis</name>
    <dbReference type="NCBI Taxonomy" id="1428"/>
    <lineage>
        <taxon>Bacteria</taxon>
        <taxon>Bacillati</taxon>
        <taxon>Bacillota</taxon>
        <taxon>Bacilli</taxon>
        <taxon>Bacillales</taxon>
        <taxon>Bacillaceae</taxon>
        <taxon>Bacillus</taxon>
        <taxon>Bacillus cereus group</taxon>
    </lineage>
</organism>
<dbReference type="EMBL" id="LDER01000236">
    <property type="protein sequence ID" value="RVU62861.1"/>
    <property type="molecule type" value="Genomic_DNA"/>
</dbReference>
<proteinExistence type="inferred from homology"/>
<sequence length="250" mass="28714">MEKQLQIIEMCKDLKLPSVRELMKQDDIFEKYPSPIEFLHFALSQEQQDRLVRAKANRIRLANFPEKKLLEELDMDALPPNAALRLSHLKELNFIKEKQNILFIGSPGTGKTHLAIGLGIEACLAGYKVYFTSVSSLINQLKESRSERTLRSFGLKFEKYDLVIIDELGYISFDKEGAELLFTHLSLRAGRAATIITSNLSFDRWEEVFHDPVLTAALTDRLTHRAHVINMVGGSYRILETKEWIEKSNY</sequence>
<keyword evidence="3" id="KW-0067">ATP-binding</keyword>
<evidence type="ECO:0000256" key="3">
    <source>
        <dbReference type="ARBA" id="ARBA00022840"/>
    </source>
</evidence>
<dbReference type="CDD" id="cd00009">
    <property type="entry name" value="AAA"/>
    <property type="match status" value="1"/>
</dbReference>
<dbReference type="EMBL" id="LDER01000237">
    <property type="protein sequence ID" value="RVU62853.1"/>
    <property type="molecule type" value="Genomic_DNA"/>
</dbReference>
<evidence type="ECO:0000313" key="6">
    <source>
        <dbReference type="EMBL" id="RVU62849.1"/>
    </source>
</evidence>
<dbReference type="InterPro" id="IPR002611">
    <property type="entry name" value="IstB_ATP-bd"/>
</dbReference>
<dbReference type="PANTHER" id="PTHR30050">
    <property type="entry name" value="CHROMOSOMAL REPLICATION INITIATOR PROTEIN DNAA"/>
    <property type="match status" value="1"/>
</dbReference>
<dbReference type="GO" id="GO:0005524">
    <property type="term" value="F:ATP binding"/>
    <property type="evidence" value="ECO:0007669"/>
    <property type="project" value="UniProtKB-KW"/>
</dbReference>
<dbReference type="AlphaFoldDB" id="A0A437SJD5"/>
<dbReference type="PANTHER" id="PTHR30050:SF4">
    <property type="entry name" value="ATP-BINDING PROTEIN RV3427C IN INSERTION SEQUENCE-RELATED"/>
    <property type="match status" value="1"/>
</dbReference>
<evidence type="ECO:0000313" key="8">
    <source>
        <dbReference type="EMBL" id="RVU62861.1"/>
    </source>
</evidence>
<dbReference type="InterPro" id="IPR027417">
    <property type="entry name" value="P-loop_NTPase"/>
</dbReference>
<accession>A0A437SJD5</accession>
<comment type="similarity">
    <text evidence="1">Belongs to the IS21/IS1162 putative ATP-binding protein family.</text>
</comment>
<dbReference type="InterPro" id="IPR028350">
    <property type="entry name" value="DNAC/IstB-like"/>
</dbReference>
<evidence type="ECO:0000256" key="2">
    <source>
        <dbReference type="ARBA" id="ARBA00022741"/>
    </source>
</evidence>
<dbReference type="Proteomes" id="UP000286687">
    <property type="component" value="Unassembled WGS sequence"/>
</dbReference>
<evidence type="ECO:0000259" key="4">
    <source>
        <dbReference type="SMART" id="SM00382"/>
    </source>
</evidence>
<dbReference type="InterPro" id="IPR047661">
    <property type="entry name" value="IstB"/>
</dbReference>
<dbReference type="Gene3D" id="3.40.50.300">
    <property type="entry name" value="P-loop containing nucleotide triphosphate hydrolases"/>
    <property type="match status" value="1"/>
</dbReference>
<protein>
    <submittedName>
        <fullName evidence="5">AAA family ATPase</fullName>
    </submittedName>
</protein>
<dbReference type="GO" id="GO:0006260">
    <property type="term" value="P:DNA replication"/>
    <property type="evidence" value="ECO:0007669"/>
    <property type="project" value="TreeGrafter"/>
</dbReference>
<dbReference type="SMART" id="SM00382">
    <property type="entry name" value="AAA"/>
    <property type="match status" value="1"/>
</dbReference>
<evidence type="ECO:0000313" key="9">
    <source>
        <dbReference type="Proteomes" id="UP000286687"/>
    </source>
</evidence>
<dbReference type="EMBL" id="LDER01000238">
    <property type="protein sequence ID" value="RVU62849.1"/>
    <property type="molecule type" value="Genomic_DNA"/>
</dbReference>
<keyword evidence="2" id="KW-0547">Nucleotide-binding</keyword>
<dbReference type="PIRSF" id="PIRSF003073">
    <property type="entry name" value="DNAC_TnpB_IstB"/>
    <property type="match status" value="1"/>
</dbReference>
<feature type="domain" description="AAA+ ATPase" evidence="4">
    <location>
        <begin position="97"/>
        <end position="232"/>
    </location>
</feature>
<dbReference type="RefSeq" id="WP_127813881.1">
    <property type="nucleotide sequence ID" value="NZ_LDER01000236.1"/>
</dbReference>
<reference evidence="5 9" key="1">
    <citation type="submission" date="2018-01" db="EMBL/GenBank/DDBJ databases">
        <title>Complete genome sequence of G25-42.</title>
        <authorList>
            <person name="Zheng Z."/>
            <person name="Sun M."/>
        </authorList>
    </citation>
    <scope>NUCLEOTIDE SEQUENCE [LARGE SCALE GENOMIC DNA]</scope>
    <source>
        <strain evidence="5 9">G25-42</strain>
    </source>
</reference>
<evidence type="ECO:0000313" key="5">
    <source>
        <dbReference type="EMBL" id="RVU62841.1"/>
    </source>
</evidence>
<dbReference type="SUPFAM" id="SSF52540">
    <property type="entry name" value="P-loop containing nucleoside triphosphate hydrolases"/>
    <property type="match status" value="1"/>
</dbReference>
<dbReference type="EMBL" id="LDER01000239">
    <property type="protein sequence ID" value="RVU62841.1"/>
    <property type="molecule type" value="Genomic_DNA"/>
</dbReference>
<evidence type="ECO:0000256" key="1">
    <source>
        <dbReference type="ARBA" id="ARBA00008059"/>
    </source>
</evidence>
<dbReference type="InterPro" id="IPR003593">
    <property type="entry name" value="AAA+_ATPase"/>
</dbReference>
<name>A0A437SJD5_BACTU</name>
<dbReference type="Pfam" id="PF01695">
    <property type="entry name" value="IstB_IS21"/>
    <property type="match status" value="1"/>
</dbReference>
<dbReference type="NCBIfam" id="NF038214">
    <property type="entry name" value="IS21_help_AAA"/>
    <property type="match status" value="1"/>
</dbReference>